<dbReference type="RefSeq" id="WP_103911071.1">
    <property type="nucleotide sequence ID" value="NZ_FNUZ01000004.1"/>
</dbReference>
<evidence type="ECO:0008006" key="3">
    <source>
        <dbReference type="Google" id="ProtNLM"/>
    </source>
</evidence>
<sequence length="190" mass="21420">MKFENNFFGFNDYGTIFTDIMIEPKEVPSPQNSTAPAPQHNTHQRYDQIDWERSLWDKEVLVMSEPGSAIENALTRLSAHFEALSIIDQPRSALRCAKYADGLKSIFVMDLDTLPSDGDAVPKLLHLRRASPGLTTIIVSSHFHHNDTTLERRAIADCSLRMPISDSELLRGMGLACRNTNLRLKGEFFS</sequence>
<proteinExistence type="predicted"/>
<dbReference type="AlphaFoldDB" id="A0A1H6A119"/>
<dbReference type="EMBL" id="FNUZ01000004">
    <property type="protein sequence ID" value="SEG41934.1"/>
    <property type="molecule type" value="Genomic_DNA"/>
</dbReference>
<gene>
    <name evidence="1" type="ORF">SAMN04488045_2748</name>
</gene>
<organism evidence="1 2">
    <name type="scientific">Thalassococcus halodurans</name>
    <dbReference type="NCBI Taxonomy" id="373675"/>
    <lineage>
        <taxon>Bacteria</taxon>
        <taxon>Pseudomonadati</taxon>
        <taxon>Pseudomonadota</taxon>
        <taxon>Alphaproteobacteria</taxon>
        <taxon>Rhodobacterales</taxon>
        <taxon>Roseobacteraceae</taxon>
        <taxon>Thalassococcus</taxon>
    </lineage>
</organism>
<reference evidence="1 2" key="1">
    <citation type="submission" date="2016-10" db="EMBL/GenBank/DDBJ databases">
        <authorList>
            <person name="de Groot N.N."/>
        </authorList>
    </citation>
    <scope>NUCLEOTIDE SEQUENCE [LARGE SCALE GENOMIC DNA]</scope>
    <source>
        <strain evidence="1 2">DSM 26915</strain>
    </source>
</reference>
<dbReference type="OrthoDB" id="7850174at2"/>
<evidence type="ECO:0000313" key="1">
    <source>
        <dbReference type="EMBL" id="SEG41934.1"/>
    </source>
</evidence>
<name>A0A1H6A119_9RHOB</name>
<keyword evidence="2" id="KW-1185">Reference proteome</keyword>
<protein>
    <recommendedName>
        <fullName evidence="3">Response regulatory domain-containing protein</fullName>
    </recommendedName>
</protein>
<evidence type="ECO:0000313" key="2">
    <source>
        <dbReference type="Proteomes" id="UP000236752"/>
    </source>
</evidence>
<dbReference type="Proteomes" id="UP000236752">
    <property type="component" value="Unassembled WGS sequence"/>
</dbReference>
<accession>A0A1H6A119</accession>